<organism evidence="1 2">
    <name type="scientific">Virgibacillus halodenitrificans</name>
    <name type="common">Bacillus halodenitrificans</name>
    <dbReference type="NCBI Taxonomy" id="1482"/>
    <lineage>
        <taxon>Bacteria</taxon>
        <taxon>Bacillati</taxon>
        <taxon>Bacillota</taxon>
        <taxon>Bacilli</taxon>
        <taxon>Bacillales</taxon>
        <taxon>Bacillaceae</taxon>
        <taxon>Virgibacillus</taxon>
    </lineage>
</organism>
<name>A0AAC9J0P6_VIRHA</name>
<proteinExistence type="predicted"/>
<sequence length="181" mass="21506">MTLSYTNFRGEAYYLHSSTTKKGNLTYHFSKKVKDNAIDQLPNGYEIYENPNGKVYLRKEEKQIVNEQEIQTIKESLKKHSPIKDIKLDVKKEYIYIYYANKELGEVLPFTDSHTQDKYKQYETELRLELIDEDERCFVMERFCFLGGIDDWIDLEDSTDLEALLAKYAPHIGQESLFEFW</sequence>
<dbReference type="GeneID" id="71515728"/>
<dbReference type="Proteomes" id="UP000182945">
    <property type="component" value="Chromosome"/>
</dbReference>
<accession>A0AAC9J0P6</accession>
<dbReference type="EMBL" id="CP017962">
    <property type="protein sequence ID" value="APC49431.1"/>
    <property type="molecule type" value="Genomic_DNA"/>
</dbReference>
<protein>
    <submittedName>
        <fullName evidence="1">Uncharacterized protein</fullName>
    </submittedName>
</protein>
<dbReference type="KEGG" id="vhl:BME96_15055"/>
<dbReference type="AlphaFoldDB" id="A0AAC9J0P6"/>
<gene>
    <name evidence="1" type="ORF">BME96_15055</name>
</gene>
<evidence type="ECO:0000313" key="1">
    <source>
        <dbReference type="EMBL" id="APC49431.1"/>
    </source>
</evidence>
<evidence type="ECO:0000313" key="2">
    <source>
        <dbReference type="Proteomes" id="UP000182945"/>
    </source>
</evidence>
<reference evidence="1 2" key="1">
    <citation type="submission" date="2016-11" db="EMBL/GenBank/DDBJ databases">
        <title>Complete genome sequencing of Virgibacillus halodenitrificans PDB-F2.</title>
        <authorList>
            <person name="Sun Z."/>
            <person name="Zhou Y."/>
            <person name="Li H."/>
        </authorList>
    </citation>
    <scope>NUCLEOTIDE SEQUENCE [LARGE SCALE GENOMIC DNA]</scope>
    <source>
        <strain evidence="1 2">PDB-F2</strain>
    </source>
</reference>
<dbReference type="RefSeq" id="WP_071649477.1">
    <property type="nucleotide sequence ID" value="NZ_CP017962.1"/>
</dbReference>